<dbReference type="AlphaFoldDB" id="A0A6G1BA41"/>
<evidence type="ECO:0000256" key="1">
    <source>
        <dbReference type="SAM" id="Coils"/>
    </source>
</evidence>
<dbReference type="Gene3D" id="1.20.5.390">
    <property type="entry name" value="L1 transposable element, trimerization domain"/>
    <property type="match status" value="1"/>
</dbReference>
<keyword evidence="1" id="KW-0175">Coiled coil</keyword>
<dbReference type="Proteomes" id="UP000475037">
    <property type="component" value="Unassembled WGS sequence"/>
</dbReference>
<dbReference type="EMBL" id="VOAJ01001560">
    <property type="protein sequence ID" value="KAF0884577.1"/>
    <property type="molecule type" value="Genomic_DNA"/>
</dbReference>
<proteinExistence type="predicted"/>
<feature type="domain" description="L1 transposable element RRM" evidence="2">
    <location>
        <begin position="65"/>
        <end position="120"/>
    </location>
</feature>
<feature type="non-terminal residue" evidence="3">
    <location>
        <position position="122"/>
    </location>
</feature>
<protein>
    <submittedName>
        <fullName evidence="3">LORF1 protein</fullName>
    </submittedName>
</protein>
<dbReference type="Pfam" id="PF02994">
    <property type="entry name" value="Transposase_22"/>
    <property type="match status" value="1"/>
</dbReference>
<comment type="caution">
    <text evidence="3">The sequence shown here is derived from an EMBL/GenBank/DDBJ whole genome shotgun (WGS) entry which is preliminary data.</text>
</comment>
<evidence type="ECO:0000259" key="2">
    <source>
        <dbReference type="Pfam" id="PF02994"/>
    </source>
</evidence>
<dbReference type="InterPro" id="IPR004244">
    <property type="entry name" value="Transposase_22"/>
</dbReference>
<keyword evidence="4" id="KW-1185">Reference proteome</keyword>
<gene>
    <name evidence="3" type="primary">L1re1_33</name>
    <name evidence="3" type="ORF">FOF47_R05002</name>
</gene>
<feature type="coiled-coil region" evidence="1">
    <location>
        <begin position="6"/>
        <end position="68"/>
    </location>
</feature>
<reference evidence="3 4" key="1">
    <citation type="submission" date="2019-11" db="EMBL/GenBank/DDBJ databases">
        <authorList>
            <person name="Yang C."/>
            <person name="Li F."/>
        </authorList>
    </citation>
    <scope>NUCLEOTIDE SEQUENCE [LARGE SCALE GENOMIC DNA]</scope>
    <source>
        <strain evidence="3">KB4526</strain>
        <tissue evidence="3">Muscle</tissue>
    </source>
</reference>
<dbReference type="PANTHER" id="PTHR11505">
    <property type="entry name" value="L1 TRANSPOSABLE ELEMENT-RELATED"/>
    <property type="match status" value="1"/>
</dbReference>
<name>A0A6G1BA41_CROCR</name>
<feature type="non-terminal residue" evidence="3">
    <location>
        <position position="1"/>
    </location>
</feature>
<evidence type="ECO:0000313" key="4">
    <source>
        <dbReference type="Proteomes" id="UP000475037"/>
    </source>
</evidence>
<evidence type="ECO:0000313" key="3">
    <source>
        <dbReference type="EMBL" id="KAF0884577.1"/>
    </source>
</evidence>
<dbReference type="InterPro" id="IPR043636">
    <property type="entry name" value="L1_RRM_dom"/>
</dbReference>
<accession>A0A6G1BA41</accession>
<sequence>ELKNAINEIQNKMEASKARIEEAERRISDLEDTTIEKEEAKKKRNKLIQEHKRRVRQLNDTIKQNNIRIIGIPEEEDRGKGVEGVIEQIIAENFPNLGKEIDVEIQEAQRTPLRHNLNRSSA</sequence>
<organism evidence="3 4">
    <name type="scientific">Crocuta crocuta</name>
    <name type="common">Spotted hyena</name>
    <dbReference type="NCBI Taxonomy" id="9678"/>
    <lineage>
        <taxon>Eukaryota</taxon>
        <taxon>Metazoa</taxon>
        <taxon>Chordata</taxon>
        <taxon>Craniata</taxon>
        <taxon>Vertebrata</taxon>
        <taxon>Euteleostomi</taxon>
        <taxon>Mammalia</taxon>
        <taxon>Eutheria</taxon>
        <taxon>Laurasiatheria</taxon>
        <taxon>Carnivora</taxon>
        <taxon>Feliformia</taxon>
        <taxon>Hyaenidae</taxon>
        <taxon>Crocuta</taxon>
    </lineage>
</organism>
<dbReference type="Gene3D" id="3.30.70.1820">
    <property type="entry name" value="L1 transposable element, RRM domain"/>
    <property type="match status" value="1"/>
</dbReference>